<proteinExistence type="inferred from homology"/>
<dbReference type="InterPro" id="IPR030374">
    <property type="entry name" value="PABS"/>
</dbReference>
<feature type="non-terminal residue" evidence="5">
    <location>
        <position position="1"/>
    </location>
</feature>
<dbReference type="PANTHER" id="PTHR11558:SF11">
    <property type="entry name" value="SPERMIDINE SYNTHASE"/>
    <property type="match status" value="1"/>
</dbReference>
<keyword evidence="3" id="KW-1133">Transmembrane helix</keyword>
<gene>
    <name evidence="5" type="ORF">METZ01_LOCUS288648</name>
</gene>
<dbReference type="GO" id="GO:0004766">
    <property type="term" value="F:spermidine synthase activity"/>
    <property type="evidence" value="ECO:0007669"/>
    <property type="project" value="TreeGrafter"/>
</dbReference>
<organism evidence="5">
    <name type="scientific">marine metagenome</name>
    <dbReference type="NCBI Taxonomy" id="408172"/>
    <lineage>
        <taxon>unclassified sequences</taxon>
        <taxon>metagenomes</taxon>
        <taxon>ecological metagenomes</taxon>
    </lineage>
</organism>
<protein>
    <recommendedName>
        <fullName evidence="4">PABS domain-containing protein</fullName>
    </recommendedName>
</protein>
<dbReference type="AlphaFoldDB" id="A0A382LFZ5"/>
<evidence type="ECO:0000259" key="4">
    <source>
        <dbReference type="PROSITE" id="PS51006"/>
    </source>
</evidence>
<dbReference type="NCBIfam" id="NF037959">
    <property type="entry name" value="MFS_SpdSyn"/>
    <property type="match status" value="1"/>
</dbReference>
<dbReference type="InterPro" id="IPR001045">
    <property type="entry name" value="Spermi_synthase"/>
</dbReference>
<dbReference type="PANTHER" id="PTHR11558">
    <property type="entry name" value="SPERMIDINE/SPERMINE SYNTHASE"/>
    <property type="match status" value="1"/>
</dbReference>
<evidence type="ECO:0000256" key="2">
    <source>
        <dbReference type="ARBA" id="ARBA00022679"/>
    </source>
</evidence>
<sequence>WKFRLPPLRTPSIDWSRDQKFWMGISFICGFTALAYEVLWTRLLVFSIASTVYSFSMMLTVFLLGIFLGSLILIPLASRIHNIRTILLMLQAGTGLYVIGSIYGLESILSAPWNGYNLTQPISAFLRYFKDSAGLMLIPTLFLGMCFPLLIKIASGGHQNVGKATGQIYSANTLGAILGSLCAGFLFLPNLGSQLSLTLVATLNLLTVVLLFRTGNYLTLSVRKGLTAVFAALILFVNMAIPGDLLNPFFMRDSAGKRNLKKLLYFEEGLSDTVAVFKDDYGVIDPTAKRLITNGVSMSASNLIATRYMKLFAHVPILLVDQPIDVLVVCFGTGQTTGAAGLHPRVKSVESLELSSSVINAGRVFADQNHQVLHNPKVNFVIQDGRNYLLTTHKRYDVITS</sequence>
<dbReference type="EMBL" id="UINC01086907">
    <property type="protein sequence ID" value="SVC35794.1"/>
    <property type="molecule type" value="Genomic_DNA"/>
</dbReference>
<dbReference type="InterPro" id="IPR029063">
    <property type="entry name" value="SAM-dependent_MTases_sf"/>
</dbReference>
<name>A0A382LFZ5_9ZZZZ</name>
<dbReference type="Gene3D" id="3.40.50.150">
    <property type="entry name" value="Vaccinia Virus protein VP39"/>
    <property type="match status" value="1"/>
</dbReference>
<feature type="transmembrane region" description="Helical" evidence="3">
    <location>
        <begin position="166"/>
        <end position="188"/>
    </location>
</feature>
<feature type="transmembrane region" description="Helical" evidence="3">
    <location>
        <begin position="194"/>
        <end position="212"/>
    </location>
</feature>
<feature type="transmembrane region" description="Helical" evidence="3">
    <location>
        <begin position="133"/>
        <end position="154"/>
    </location>
</feature>
<evidence type="ECO:0000256" key="1">
    <source>
        <dbReference type="ARBA" id="ARBA00007867"/>
    </source>
</evidence>
<dbReference type="PROSITE" id="PS51006">
    <property type="entry name" value="PABS_2"/>
    <property type="match status" value="1"/>
</dbReference>
<feature type="transmembrane region" description="Helical" evidence="3">
    <location>
        <begin position="21"/>
        <end position="40"/>
    </location>
</feature>
<keyword evidence="2" id="KW-0808">Transferase</keyword>
<feature type="non-terminal residue" evidence="5">
    <location>
        <position position="401"/>
    </location>
</feature>
<reference evidence="5" key="1">
    <citation type="submission" date="2018-05" db="EMBL/GenBank/DDBJ databases">
        <authorList>
            <person name="Lanie J.A."/>
            <person name="Ng W.-L."/>
            <person name="Kazmierczak K.M."/>
            <person name="Andrzejewski T.M."/>
            <person name="Davidsen T.M."/>
            <person name="Wayne K.J."/>
            <person name="Tettelin H."/>
            <person name="Glass J.I."/>
            <person name="Rusch D."/>
            <person name="Podicherti R."/>
            <person name="Tsui H.-C.T."/>
            <person name="Winkler M.E."/>
        </authorList>
    </citation>
    <scope>NUCLEOTIDE SEQUENCE</scope>
</reference>
<dbReference type="GO" id="GO:0005829">
    <property type="term" value="C:cytosol"/>
    <property type="evidence" value="ECO:0007669"/>
    <property type="project" value="TreeGrafter"/>
</dbReference>
<keyword evidence="3" id="KW-0812">Transmembrane</keyword>
<keyword evidence="3" id="KW-0472">Membrane</keyword>
<feature type="domain" description="PABS" evidence="4">
    <location>
        <begin position="248"/>
        <end position="401"/>
    </location>
</feature>
<feature type="transmembrane region" description="Helical" evidence="3">
    <location>
        <begin position="224"/>
        <end position="241"/>
    </location>
</feature>
<dbReference type="GO" id="GO:0008295">
    <property type="term" value="P:spermidine biosynthetic process"/>
    <property type="evidence" value="ECO:0007669"/>
    <property type="project" value="TreeGrafter"/>
</dbReference>
<feature type="transmembrane region" description="Helical" evidence="3">
    <location>
        <begin position="52"/>
        <end position="74"/>
    </location>
</feature>
<dbReference type="Pfam" id="PF01564">
    <property type="entry name" value="Spermine_synth"/>
    <property type="match status" value="1"/>
</dbReference>
<evidence type="ECO:0000313" key="5">
    <source>
        <dbReference type="EMBL" id="SVC35794.1"/>
    </source>
</evidence>
<comment type="similarity">
    <text evidence="1">Belongs to the spermidine/spermine synthase family.</text>
</comment>
<dbReference type="SUPFAM" id="SSF53335">
    <property type="entry name" value="S-adenosyl-L-methionine-dependent methyltransferases"/>
    <property type="match status" value="1"/>
</dbReference>
<evidence type="ECO:0000256" key="3">
    <source>
        <dbReference type="SAM" id="Phobius"/>
    </source>
</evidence>
<feature type="transmembrane region" description="Helical" evidence="3">
    <location>
        <begin position="86"/>
        <end position="105"/>
    </location>
</feature>
<accession>A0A382LFZ5</accession>